<proteinExistence type="predicted"/>
<reference evidence="2" key="1">
    <citation type="journal article" date="2022" name="Mol. Ecol. Resour.">
        <title>The genomes of chicory, endive, great burdock and yacon provide insights into Asteraceae palaeo-polyploidization history and plant inulin production.</title>
        <authorList>
            <person name="Fan W."/>
            <person name="Wang S."/>
            <person name="Wang H."/>
            <person name="Wang A."/>
            <person name="Jiang F."/>
            <person name="Liu H."/>
            <person name="Zhao H."/>
            <person name="Xu D."/>
            <person name="Zhang Y."/>
        </authorList>
    </citation>
    <scope>NUCLEOTIDE SEQUENCE [LARGE SCALE GENOMIC DNA]</scope>
    <source>
        <strain evidence="2">cv. Punajuju</strain>
    </source>
</reference>
<sequence length="217" mass="23864">MVALADHKLTPTLSPSFELNLPDKANIVDCEAAYMSIRDCYRETTRAYTTGQARIFMGPDCCRAAQDFKSGCWPKIFGPDPFYPRILEIYCSRSLVLFLSLFATLLALSPSGLAQEQTVGVELESTAPSQPTLGDCWQSIEEIIGCYSEIYRAFVNGKLGITIGPSCCLAIEDIASNCWPQMFPDAPSFPSLLKGYCRRFQGGQPDALTPSAEPDDF</sequence>
<accession>A0ACB9GEC2</accession>
<dbReference type="Proteomes" id="UP001055811">
    <property type="component" value="Linkage Group LG02"/>
</dbReference>
<protein>
    <submittedName>
        <fullName evidence="1">Uncharacterized protein</fullName>
    </submittedName>
</protein>
<name>A0ACB9GEC2_CICIN</name>
<dbReference type="EMBL" id="CM042010">
    <property type="protein sequence ID" value="KAI3781974.1"/>
    <property type="molecule type" value="Genomic_DNA"/>
</dbReference>
<gene>
    <name evidence="1" type="ORF">L2E82_12002</name>
</gene>
<comment type="caution">
    <text evidence="1">The sequence shown here is derived from an EMBL/GenBank/DDBJ whole genome shotgun (WGS) entry which is preliminary data.</text>
</comment>
<organism evidence="1 2">
    <name type="scientific">Cichorium intybus</name>
    <name type="common">Chicory</name>
    <dbReference type="NCBI Taxonomy" id="13427"/>
    <lineage>
        <taxon>Eukaryota</taxon>
        <taxon>Viridiplantae</taxon>
        <taxon>Streptophyta</taxon>
        <taxon>Embryophyta</taxon>
        <taxon>Tracheophyta</taxon>
        <taxon>Spermatophyta</taxon>
        <taxon>Magnoliopsida</taxon>
        <taxon>eudicotyledons</taxon>
        <taxon>Gunneridae</taxon>
        <taxon>Pentapetalae</taxon>
        <taxon>asterids</taxon>
        <taxon>campanulids</taxon>
        <taxon>Asterales</taxon>
        <taxon>Asteraceae</taxon>
        <taxon>Cichorioideae</taxon>
        <taxon>Cichorieae</taxon>
        <taxon>Cichoriinae</taxon>
        <taxon>Cichorium</taxon>
    </lineage>
</organism>
<keyword evidence="2" id="KW-1185">Reference proteome</keyword>
<reference evidence="1 2" key="2">
    <citation type="journal article" date="2022" name="Mol. Ecol. Resour.">
        <title>The genomes of chicory, endive, great burdock and yacon provide insights into Asteraceae paleo-polyploidization history and plant inulin production.</title>
        <authorList>
            <person name="Fan W."/>
            <person name="Wang S."/>
            <person name="Wang H."/>
            <person name="Wang A."/>
            <person name="Jiang F."/>
            <person name="Liu H."/>
            <person name="Zhao H."/>
            <person name="Xu D."/>
            <person name="Zhang Y."/>
        </authorList>
    </citation>
    <scope>NUCLEOTIDE SEQUENCE [LARGE SCALE GENOMIC DNA]</scope>
    <source>
        <strain evidence="2">cv. Punajuju</strain>
        <tissue evidence="1">Leaves</tissue>
    </source>
</reference>
<evidence type="ECO:0000313" key="2">
    <source>
        <dbReference type="Proteomes" id="UP001055811"/>
    </source>
</evidence>
<evidence type="ECO:0000313" key="1">
    <source>
        <dbReference type="EMBL" id="KAI3781974.1"/>
    </source>
</evidence>